<feature type="compositionally biased region" description="Basic and acidic residues" evidence="1">
    <location>
        <begin position="34"/>
        <end position="54"/>
    </location>
</feature>
<gene>
    <name evidence="2" type="ORF">SAMN05444159_3271</name>
</gene>
<dbReference type="EMBL" id="LT670844">
    <property type="protein sequence ID" value="SHK44485.1"/>
    <property type="molecule type" value="Genomic_DNA"/>
</dbReference>
<name>A0A1M6SIF1_9BRAD</name>
<evidence type="ECO:0000313" key="2">
    <source>
        <dbReference type="EMBL" id="SHK44485.1"/>
    </source>
</evidence>
<protein>
    <submittedName>
        <fullName evidence="2">Uncharacterized protein</fullName>
    </submittedName>
</protein>
<evidence type="ECO:0000313" key="3">
    <source>
        <dbReference type="Proteomes" id="UP000189935"/>
    </source>
</evidence>
<dbReference type="AlphaFoldDB" id="A0A1M6SIF1"/>
<dbReference type="Proteomes" id="UP000189935">
    <property type="component" value="Chromosome I"/>
</dbReference>
<proteinExistence type="predicted"/>
<organism evidence="2 3">
    <name type="scientific">Bradyrhizobium lablabi</name>
    <dbReference type="NCBI Taxonomy" id="722472"/>
    <lineage>
        <taxon>Bacteria</taxon>
        <taxon>Pseudomonadati</taxon>
        <taxon>Pseudomonadota</taxon>
        <taxon>Alphaproteobacteria</taxon>
        <taxon>Hyphomicrobiales</taxon>
        <taxon>Nitrobacteraceae</taxon>
        <taxon>Bradyrhizobium</taxon>
    </lineage>
</organism>
<accession>A0A1M6SIF1</accession>
<reference evidence="2 3" key="1">
    <citation type="submission" date="2016-11" db="EMBL/GenBank/DDBJ databases">
        <authorList>
            <person name="Jaros S."/>
            <person name="Januszkiewicz K."/>
            <person name="Wedrychowicz H."/>
        </authorList>
    </citation>
    <scope>NUCLEOTIDE SEQUENCE [LARGE SCALE GENOMIC DNA]</scope>
    <source>
        <strain evidence="2 3">GAS499</strain>
    </source>
</reference>
<feature type="region of interest" description="Disordered" evidence="1">
    <location>
        <begin position="1"/>
        <end position="62"/>
    </location>
</feature>
<sequence>MAEKKCEAPGEGEAPHALCFNIRGGSPSPQPSPREGRGEGAERVPARATEKEGYPFKNSPAL</sequence>
<evidence type="ECO:0000256" key="1">
    <source>
        <dbReference type="SAM" id="MobiDB-lite"/>
    </source>
</evidence>